<dbReference type="AlphaFoldDB" id="A0A0G0ZHB3"/>
<comment type="caution">
    <text evidence="2">The sequence shown here is derived from an EMBL/GenBank/DDBJ whole genome shotgun (WGS) entry which is preliminary data.</text>
</comment>
<dbReference type="EMBL" id="LCDG01000003">
    <property type="protein sequence ID" value="KKS48110.1"/>
    <property type="molecule type" value="Genomic_DNA"/>
</dbReference>
<evidence type="ECO:0000256" key="1">
    <source>
        <dbReference type="SAM" id="Phobius"/>
    </source>
</evidence>
<feature type="transmembrane region" description="Helical" evidence="1">
    <location>
        <begin position="6"/>
        <end position="28"/>
    </location>
</feature>
<keyword evidence="1" id="KW-1133">Transmembrane helix</keyword>
<dbReference type="Proteomes" id="UP000034704">
    <property type="component" value="Unassembled WGS sequence"/>
</dbReference>
<sequence length="87" mass="10189">MIEKISFSLIGLFVLLMIWPWLMELILYDKTTRQTRQRLQLLIKRANNGNDAARRACDRNGLINKGMVLCEDGINVKSVYSLPHRWQ</sequence>
<keyword evidence="1" id="KW-0472">Membrane</keyword>
<evidence type="ECO:0000313" key="2">
    <source>
        <dbReference type="EMBL" id="KKS48110.1"/>
    </source>
</evidence>
<gene>
    <name evidence="2" type="ORF">UV12_C0003G0069</name>
</gene>
<reference evidence="2 3" key="1">
    <citation type="journal article" date="2015" name="Nature">
        <title>rRNA introns, odd ribosomes, and small enigmatic genomes across a large radiation of phyla.</title>
        <authorList>
            <person name="Brown C.T."/>
            <person name="Hug L.A."/>
            <person name="Thomas B.C."/>
            <person name="Sharon I."/>
            <person name="Castelle C.J."/>
            <person name="Singh A."/>
            <person name="Wilkins M.J."/>
            <person name="Williams K.H."/>
            <person name="Banfield J.F."/>
        </authorList>
    </citation>
    <scope>NUCLEOTIDE SEQUENCE [LARGE SCALE GENOMIC DNA]</scope>
</reference>
<evidence type="ECO:0000313" key="3">
    <source>
        <dbReference type="Proteomes" id="UP000034704"/>
    </source>
</evidence>
<name>A0A0G0ZHB3_9BACT</name>
<keyword evidence="1" id="KW-0812">Transmembrane</keyword>
<accession>A0A0G0ZHB3</accession>
<organism evidence="2 3">
    <name type="scientific">Candidatus Nomurabacteria bacterium GW2011_GWC2_42_20</name>
    <dbReference type="NCBI Taxonomy" id="1618756"/>
    <lineage>
        <taxon>Bacteria</taxon>
        <taxon>Candidatus Nomuraibacteriota</taxon>
    </lineage>
</organism>
<proteinExistence type="predicted"/>
<protein>
    <submittedName>
        <fullName evidence="2">Uncharacterized protein</fullName>
    </submittedName>
</protein>